<keyword evidence="9" id="KW-0851">Voltage-gated channel</keyword>
<dbReference type="PANTHER" id="PTHR45628">
    <property type="entry name" value="VOLTAGE-DEPENDENT CALCIUM CHANNEL TYPE A SUBUNIT ALPHA-1"/>
    <property type="match status" value="1"/>
</dbReference>
<dbReference type="FunFam" id="1.20.120.350:FF:000011">
    <property type="entry name" value="Voltage-dependent N-type calcium channel subunit alpha"/>
    <property type="match status" value="1"/>
</dbReference>
<protein>
    <submittedName>
        <fullName evidence="17">Uncharacterized protein</fullName>
    </submittedName>
</protein>
<feature type="transmembrane region" description="Helical" evidence="16">
    <location>
        <begin position="414"/>
        <end position="431"/>
    </location>
</feature>
<evidence type="ECO:0000256" key="15">
    <source>
        <dbReference type="SAM" id="MobiDB-lite"/>
    </source>
</evidence>
<evidence type="ECO:0000256" key="4">
    <source>
        <dbReference type="ARBA" id="ARBA00022673"/>
    </source>
</evidence>
<evidence type="ECO:0000313" key="18">
    <source>
        <dbReference type="Proteomes" id="UP000269396"/>
    </source>
</evidence>
<dbReference type="GO" id="GO:0046872">
    <property type="term" value="F:metal ion binding"/>
    <property type="evidence" value="ECO:0007669"/>
    <property type="project" value="UniProtKB-KW"/>
</dbReference>
<evidence type="ECO:0000256" key="12">
    <source>
        <dbReference type="ARBA" id="ARBA00023136"/>
    </source>
</evidence>
<evidence type="ECO:0000256" key="13">
    <source>
        <dbReference type="ARBA" id="ARBA00023180"/>
    </source>
</evidence>
<dbReference type="SUPFAM" id="SSF81324">
    <property type="entry name" value="Voltage-gated potassium channels"/>
    <property type="match status" value="2"/>
</dbReference>
<evidence type="ECO:0000256" key="14">
    <source>
        <dbReference type="ARBA" id="ARBA00023303"/>
    </source>
</evidence>
<dbReference type="FunFam" id="1.20.120.350:FF:000001">
    <property type="entry name" value="Voltage-dependent L-type calcium channel subunit alpha"/>
    <property type="match status" value="1"/>
</dbReference>
<feature type="transmembrane region" description="Helical" evidence="16">
    <location>
        <begin position="69"/>
        <end position="89"/>
    </location>
</feature>
<keyword evidence="5 16" id="KW-0812">Transmembrane</keyword>
<organism evidence="17 18">
    <name type="scientific">Schistosoma mattheei</name>
    <dbReference type="NCBI Taxonomy" id="31246"/>
    <lineage>
        <taxon>Eukaryota</taxon>
        <taxon>Metazoa</taxon>
        <taxon>Spiralia</taxon>
        <taxon>Lophotrochozoa</taxon>
        <taxon>Platyhelminthes</taxon>
        <taxon>Trematoda</taxon>
        <taxon>Digenea</taxon>
        <taxon>Strigeidida</taxon>
        <taxon>Schistosomatoidea</taxon>
        <taxon>Schistosomatidae</taxon>
        <taxon>Schistosoma</taxon>
    </lineage>
</organism>
<dbReference type="GO" id="GO:0008331">
    <property type="term" value="F:high voltage-gated calcium channel activity"/>
    <property type="evidence" value="ECO:0007669"/>
    <property type="project" value="TreeGrafter"/>
</dbReference>
<evidence type="ECO:0000256" key="10">
    <source>
        <dbReference type="ARBA" id="ARBA00022989"/>
    </source>
</evidence>
<feature type="region of interest" description="Disordered" evidence="15">
    <location>
        <begin position="203"/>
        <end position="246"/>
    </location>
</feature>
<dbReference type="InterPro" id="IPR050599">
    <property type="entry name" value="VDCC_alpha-1_subunit"/>
</dbReference>
<dbReference type="STRING" id="31246.A0A183NSB1"/>
<keyword evidence="18" id="KW-1185">Reference proteome</keyword>
<evidence type="ECO:0000256" key="7">
    <source>
        <dbReference type="ARBA" id="ARBA00022737"/>
    </source>
</evidence>
<sequence length="432" mass="48967">MVKSQPFYWVVIILVFLNTVCGAIEHHGQPVWLSTFLYYAEFVFLGLFIIEMLLKVYGLNIRIYFESSFNIFDCVVIIGSLFEIIWGFFHPDASFGISVLRALRLLRIFKVTSFNFDEGRPTQNFDTFVKALLTVFQILTGEDWNTVMYNGIRAQGGVTSGGAIYSVYFVLVMVFGNYTLLNVFLAIAVDNLANAQELTEAEEEQAKLQEESHLAEESAEMRSATDAKNNSNNNNNNNGDVKNTQTGKLVNNYHKSNIHDTENSSNTIQGNANEMNKNRTGVQKDNFMFRHMTNLNFTSLESDDTARLQGSIQIQGKPVLPYSSMFIFAPTNAIRRFCHFVVNLRYFDLFIMIVICASSIALAAEDPISEQSKRNTILEHFDYAFTGVFTIELILKVIDLGVVLHPGSYFRDTWNILDAIVVFFALVAFVVR</sequence>
<keyword evidence="14" id="KW-0407">Ion channel</keyword>
<keyword evidence="13" id="KW-0325">Glycoprotein</keyword>
<dbReference type="EMBL" id="UZAL01026818">
    <property type="protein sequence ID" value="VDP26412.1"/>
    <property type="molecule type" value="Genomic_DNA"/>
</dbReference>
<feature type="compositionally biased region" description="Low complexity" evidence="15">
    <location>
        <begin position="229"/>
        <end position="238"/>
    </location>
</feature>
<accession>A0A183NSB1</accession>
<feature type="transmembrane region" description="Helical" evidence="16">
    <location>
        <begin position="344"/>
        <end position="363"/>
    </location>
</feature>
<evidence type="ECO:0000256" key="6">
    <source>
        <dbReference type="ARBA" id="ARBA00022723"/>
    </source>
</evidence>
<keyword evidence="6" id="KW-0479">Metal-binding</keyword>
<dbReference type="InterPro" id="IPR005821">
    <property type="entry name" value="Ion_trans_dom"/>
</dbReference>
<proteinExistence type="predicted"/>
<dbReference type="Gene3D" id="1.20.120.350">
    <property type="entry name" value="Voltage-gated potassium channels. Chain C"/>
    <property type="match status" value="1"/>
</dbReference>
<dbReference type="InterPro" id="IPR027359">
    <property type="entry name" value="Volt_channel_dom_sf"/>
</dbReference>
<evidence type="ECO:0000256" key="9">
    <source>
        <dbReference type="ARBA" id="ARBA00022882"/>
    </source>
</evidence>
<name>A0A183NSB1_9TREM</name>
<keyword evidence="10 16" id="KW-1133">Transmembrane helix</keyword>
<feature type="compositionally biased region" description="Basic and acidic residues" evidence="15">
    <location>
        <begin position="204"/>
        <end position="225"/>
    </location>
</feature>
<keyword evidence="2" id="KW-0813">Transport</keyword>
<dbReference type="GO" id="GO:0007268">
    <property type="term" value="P:chemical synaptic transmission"/>
    <property type="evidence" value="ECO:0007669"/>
    <property type="project" value="TreeGrafter"/>
</dbReference>
<feature type="transmembrane region" description="Helical" evidence="16">
    <location>
        <begin position="7"/>
        <end position="24"/>
    </location>
</feature>
<keyword evidence="12 16" id="KW-0472">Membrane</keyword>
<evidence type="ECO:0000256" key="16">
    <source>
        <dbReference type="SAM" id="Phobius"/>
    </source>
</evidence>
<dbReference type="Pfam" id="PF00520">
    <property type="entry name" value="Ion_trans"/>
    <property type="match status" value="3"/>
</dbReference>
<dbReference type="GO" id="GO:0005891">
    <property type="term" value="C:voltage-gated calcium channel complex"/>
    <property type="evidence" value="ECO:0007669"/>
    <property type="project" value="TreeGrafter"/>
</dbReference>
<dbReference type="GO" id="GO:0098703">
    <property type="term" value="P:calcium ion import across plasma membrane"/>
    <property type="evidence" value="ECO:0007669"/>
    <property type="project" value="TreeGrafter"/>
</dbReference>
<evidence type="ECO:0000256" key="5">
    <source>
        <dbReference type="ARBA" id="ARBA00022692"/>
    </source>
</evidence>
<keyword evidence="8" id="KW-0106">Calcium</keyword>
<dbReference type="Proteomes" id="UP000269396">
    <property type="component" value="Unassembled WGS sequence"/>
</dbReference>
<dbReference type="GO" id="GO:0045202">
    <property type="term" value="C:synapse"/>
    <property type="evidence" value="ECO:0007669"/>
    <property type="project" value="GOC"/>
</dbReference>
<evidence type="ECO:0000256" key="3">
    <source>
        <dbReference type="ARBA" id="ARBA00022568"/>
    </source>
</evidence>
<feature type="transmembrane region" description="Helical" evidence="16">
    <location>
        <begin position="167"/>
        <end position="189"/>
    </location>
</feature>
<comment type="subcellular location">
    <subcellularLocation>
        <location evidence="1">Membrane</location>
        <topology evidence="1">Multi-pass membrane protein</topology>
    </subcellularLocation>
</comment>
<keyword evidence="3" id="KW-0109">Calcium transport</keyword>
<evidence type="ECO:0000256" key="2">
    <source>
        <dbReference type="ARBA" id="ARBA00022448"/>
    </source>
</evidence>
<gene>
    <name evidence="17" type="ORF">SMTD_LOCUS4997</name>
</gene>
<keyword evidence="11" id="KW-0406">Ion transport</keyword>
<keyword evidence="4" id="KW-0107">Calcium channel</keyword>
<keyword evidence="7" id="KW-0677">Repeat</keyword>
<evidence type="ECO:0000256" key="8">
    <source>
        <dbReference type="ARBA" id="ARBA00022837"/>
    </source>
</evidence>
<dbReference type="AlphaFoldDB" id="A0A183NSB1"/>
<evidence type="ECO:0000313" key="17">
    <source>
        <dbReference type="EMBL" id="VDP26412.1"/>
    </source>
</evidence>
<evidence type="ECO:0000256" key="11">
    <source>
        <dbReference type="ARBA" id="ARBA00023065"/>
    </source>
</evidence>
<reference evidence="17 18" key="1">
    <citation type="submission" date="2018-11" db="EMBL/GenBank/DDBJ databases">
        <authorList>
            <consortium name="Pathogen Informatics"/>
        </authorList>
    </citation>
    <scope>NUCLEOTIDE SEQUENCE [LARGE SCALE GENOMIC DNA]</scope>
    <source>
        <strain>Denwood</strain>
        <strain evidence="18">Zambia</strain>
    </source>
</reference>
<dbReference type="PANTHER" id="PTHR45628:SF7">
    <property type="entry name" value="VOLTAGE-DEPENDENT CALCIUM CHANNEL TYPE A SUBUNIT ALPHA-1"/>
    <property type="match status" value="1"/>
</dbReference>
<feature type="transmembrane region" description="Helical" evidence="16">
    <location>
        <begin position="36"/>
        <end position="57"/>
    </location>
</feature>
<dbReference type="Gene3D" id="1.10.287.70">
    <property type="match status" value="1"/>
</dbReference>
<evidence type="ECO:0000256" key="1">
    <source>
        <dbReference type="ARBA" id="ARBA00004141"/>
    </source>
</evidence>